<sequence>ACEFIPRFRERLAQSRMNLAVLPQVLTEYEKSYQFTEKSFNSSWNDFVTNLNSGKTSMEIIFSNYTSPLFDGLNVSAQFEFATATIPGNTPVIGGGSIGISKYSNRVEECLNFINWLYSEEISILLTSLG</sequence>
<evidence type="ECO:0000313" key="2">
    <source>
        <dbReference type="Proteomes" id="UP000474228"/>
    </source>
</evidence>
<dbReference type="AlphaFoldDB" id="A0A6G2D5L3"/>
<proteinExistence type="predicted"/>
<reference evidence="1 2" key="1">
    <citation type="submission" date="2019-11" db="EMBL/GenBank/DDBJ databases">
        <title>Growth characteristics of pneumococcus vary with the chemical composition of the capsule and with environmental conditions.</title>
        <authorList>
            <person name="Tothpal A."/>
            <person name="Desobry K."/>
            <person name="Joshi S."/>
            <person name="Wyllie A.L."/>
            <person name="Weinberger D.M."/>
        </authorList>
    </citation>
    <scope>NUCLEOTIDE SEQUENCE [LARGE SCALE GENOMIC DNA]</scope>
    <source>
        <strain evidence="2">pnumococcus22F</strain>
    </source>
</reference>
<evidence type="ECO:0000313" key="1">
    <source>
        <dbReference type="EMBL" id="MTV64134.1"/>
    </source>
</evidence>
<comment type="caution">
    <text evidence="1">The sequence shown here is derived from an EMBL/GenBank/DDBJ whole genome shotgun (WGS) entry which is preliminary data.</text>
</comment>
<dbReference type="Gene3D" id="3.40.190.10">
    <property type="entry name" value="Periplasmic binding protein-like II"/>
    <property type="match status" value="1"/>
</dbReference>
<name>A0A6G2D5L3_STREE</name>
<accession>A0A6G2D5L3</accession>
<organism evidence="1 2">
    <name type="scientific">Streptococcus pneumoniae</name>
    <dbReference type="NCBI Taxonomy" id="1313"/>
    <lineage>
        <taxon>Bacteria</taxon>
        <taxon>Bacillati</taxon>
        <taxon>Bacillota</taxon>
        <taxon>Bacilli</taxon>
        <taxon>Lactobacillales</taxon>
        <taxon>Streptococcaceae</taxon>
        <taxon>Streptococcus</taxon>
    </lineage>
</organism>
<protein>
    <submittedName>
        <fullName evidence="1">Extracellular solute-binding protein</fullName>
    </submittedName>
</protein>
<feature type="non-terminal residue" evidence="1">
    <location>
        <position position="1"/>
    </location>
</feature>
<gene>
    <name evidence="1" type="ORF">GM539_12360</name>
</gene>
<dbReference type="SUPFAM" id="SSF53850">
    <property type="entry name" value="Periplasmic binding protein-like II"/>
    <property type="match status" value="1"/>
</dbReference>
<dbReference type="EMBL" id="WNHJ01000326">
    <property type="protein sequence ID" value="MTV64134.1"/>
    <property type="molecule type" value="Genomic_DNA"/>
</dbReference>
<feature type="non-terminal residue" evidence="1">
    <location>
        <position position="130"/>
    </location>
</feature>
<dbReference type="Proteomes" id="UP000474228">
    <property type="component" value="Unassembled WGS sequence"/>
</dbReference>